<evidence type="ECO:0000256" key="1">
    <source>
        <dbReference type="SAM" id="Phobius"/>
    </source>
</evidence>
<feature type="transmembrane region" description="Helical" evidence="1">
    <location>
        <begin position="154"/>
        <end position="176"/>
    </location>
</feature>
<sequence length="227" mass="24778">MSAAAWLALGALGLYIVLWVGHRQQWGWLETFDWSLLNPAHDIGIKHSGWVRFWVIVSFVLGPVPLRTLGFVLSVILLVRRRMRMALLVLFCVTLNGFVTLVGKQLAGRPRPATALVFVGETSFPSGHALEAMAAVPALLILSLPLLSRRVLRVVAMVVGGLCVFIVGVARVALNVHHPSDVIAGWALGYVYFLLCLWVFRPVPVKPEGHAGSRPRDPTGAQALLDP</sequence>
<feature type="transmembrane region" description="Helical" evidence="1">
    <location>
        <begin position="127"/>
        <end position="147"/>
    </location>
</feature>
<dbReference type="Proteomes" id="UP000093819">
    <property type="component" value="Unassembled WGS sequence"/>
</dbReference>
<organism evidence="3 4">
    <name type="scientific">Mycobacterium asiaticum</name>
    <dbReference type="NCBI Taxonomy" id="1790"/>
    <lineage>
        <taxon>Bacteria</taxon>
        <taxon>Bacillati</taxon>
        <taxon>Actinomycetota</taxon>
        <taxon>Actinomycetes</taxon>
        <taxon>Mycobacteriales</taxon>
        <taxon>Mycobacteriaceae</taxon>
        <taxon>Mycobacterium</taxon>
    </lineage>
</organism>
<dbReference type="Gene3D" id="1.20.144.10">
    <property type="entry name" value="Phosphatidic acid phosphatase type 2/haloperoxidase"/>
    <property type="match status" value="1"/>
</dbReference>
<feature type="transmembrane region" description="Helical" evidence="1">
    <location>
        <begin position="86"/>
        <end position="107"/>
    </location>
</feature>
<dbReference type="AlphaFoldDB" id="A0A1A3NMN6"/>
<feature type="transmembrane region" description="Helical" evidence="1">
    <location>
        <begin position="182"/>
        <end position="200"/>
    </location>
</feature>
<proteinExistence type="predicted"/>
<comment type="caution">
    <text evidence="3">The sequence shown here is derived from an EMBL/GenBank/DDBJ whole genome shotgun (WGS) entry which is preliminary data.</text>
</comment>
<dbReference type="PANTHER" id="PTHR14969:SF13">
    <property type="entry name" value="AT30094P"/>
    <property type="match status" value="1"/>
</dbReference>
<accession>A0A1A3NMN6</accession>
<keyword evidence="1" id="KW-0812">Transmembrane</keyword>
<dbReference type="Pfam" id="PF01569">
    <property type="entry name" value="PAP2"/>
    <property type="match status" value="1"/>
</dbReference>
<dbReference type="PANTHER" id="PTHR14969">
    <property type="entry name" value="SPHINGOSINE-1-PHOSPHATE PHOSPHOHYDROLASE"/>
    <property type="match status" value="1"/>
</dbReference>
<gene>
    <name evidence="3" type="ORF">A5635_22275</name>
</gene>
<dbReference type="SUPFAM" id="SSF48317">
    <property type="entry name" value="Acid phosphatase/Vanadium-dependent haloperoxidase"/>
    <property type="match status" value="1"/>
</dbReference>
<evidence type="ECO:0000313" key="3">
    <source>
        <dbReference type="EMBL" id="OBK22324.1"/>
    </source>
</evidence>
<dbReference type="SMART" id="SM00014">
    <property type="entry name" value="acidPPc"/>
    <property type="match status" value="1"/>
</dbReference>
<keyword evidence="1" id="KW-0472">Membrane</keyword>
<reference evidence="3 4" key="1">
    <citation type="submission" date="2016-06" db="EMBL/GenBank/DDBJ databases">
        <authorList>
            <person name="Kjaerup R.B."/>
            <person name="Dalgaard T.S."/>
            <person name="Juul-Madsen H.R."/>
        </authorList>
    </citation>
    <scope>NUCLEOTIDE SEQUENCE [LARGE SCALE GENOMIC DNA]</scope>
    <source>
        <strain evidence="3 4">1245335.1</strain>
    </source>
</reference>
<dbReference type="EMBL" id="LZLR01000095">
    <property type="protein sequence ID" value="OBK22324.1"/>
    <property type="molecule type" value="Genomic_DNA"/>
</dbReference>
<feature type="domain" description="Phosphatidic acid phosphatase type 2/haloperoxidase" evidence="2">
    <location>
        <begin position="86"/>
        <end position="197"/>
    </location>
</feature>
<evidence type="ECO:0000259" key="2">
    <source>
        <dbReference type="SMART" id="SM00014"/>
    </source>
</evidence>
<keyword evidence="1" id="KW-1133">Transmembrane helix</keyword>
<dbReference type="InterPro" id="IPR000326">
    <property type="entry name" value="PAP2/HPO"/>
</dbReference>
<name>A0A1A3NMN6_MYCAS</name>
<evidence type="ECO:0000313" key="4">
    <source>
        <dbReference type="Proteomes" id="UP000093819"/>
    </source>
</evidence>
<protein>
    <recommendedName>
        <fullName evidence="2">Phosphatidic acid phosphatase type 2/haloperoxidase domain-containing protein</fullName>
    </recommendedName>
</protein>
<dbReference type="CDD" id="cd03392">
    <property type="entry name" value="PAP2_like_2"/>
    <property type="match status" value="1"/>
</dbReference>
<feature type="transmembrane region" description="Helical" evidence="1">
    <location>
        <begin position="53"/>
        <end position="79"/>
    </location>
</feature>
<dbReference type="InterPro" id="IPR036938">
    <property type="entry name" value="PAP2/HPO_sf"/>
</dbReference>